<name>A0A8T0J5L7_CERPU</name>
<organism evidence="1 2">
    <name type="scientific">Ceratodon purpureus</name>
    <name type="common">Fire moss</name>
    <name type="synonym">Dicranum purpureum</name>
    <dbReference type="NCBI Taxonomy" id="3225"/>
    <lineage>
        <taxon>Eukaryota</taxon>
        <taxon>Viridiplantae</taxon>
        <taxon>Streptophyta</taxon>
        <taxon>Embryophyta</taxon>
        <taxon>Bryophyta</taxon>
        <taxon>Bryophytina</taxon>
        <taxon>Bryopsida</taxon>
        <taxon>Dicranidae</taxon>
        <taxon>Pseudoditrichales</taxon>
        <taxon>Ditrichaceae</taxon>
        <taxon>Ceratodon</taxon>
    </lineage>
</organism>
<protein>
    <submittedName>
        <fullName evidence="1">Uncharacterized protein</fullName>
    </submittedName>
</protein>
<reference evidence="1" key="1">
    <citation type="submission" date="2020-06" db="EMBL/GenBank/DDBJ databases">
        <title>WGS assembly of Ceratodon purpureus strain R40.</title>
        <authorList>
            <person name="Carey S.B."/>
            <person name="Jenkins J."/>
            <person name="Shu S."/>
            <person name="Lovell J.T."/>
            <person name="Sreedasyam A."/>
            <person name="Maumus F."/>
            <person name="Tiley G.P."/>
            <person name="Fernandez-Pozo N."/>
            <person name="Barry K."/>
            <person name="Chen C."/>
            <person name="Wang M."/>
            <person name="Lipzen A."/>
            <person name="Daum C."/>
            <person name="Saski C.A."/>
            <person name="Payton A.C."/>
            <person name="Mcbreen J.C."/>
            <person name="Conrad R.E."/>
            <person name="Kollar L.M."/>
            <person name="Olsson S."/>
            <person name="Huttunen S."/>
            <person name="Landis J.B."/>
            <person name="Wickett N.J."/>
            <person name="Johnson M.G."/>
            <person name="Rensing S.A."/>
            <person name="Grimwood J."/>
            <person name="Schmutz J."/>
            <person name="Mcdaniel S.F."/>
        </authorList>
    </citation>
    <scope>NUCLEOTIDE SEQUENCE</scope>
    <source>
        <strain evidence="1">R40</strain>
    </source>
</reference>
<dbReference type="AlphaFoldDB" id="A0A8T0J5L7"/>
<proteinExistence type="predicted"/>
<keyword evidence="2" id="KW-1185">Reference proteome</keyword>
<dbReference type="PROSITE" id="PS51257">
    <property type="entry name" value="PROKAR_LIPOPROTEIN"/>
    <property type="match status" value="1"/>
</dbReference>
<accession>A0A8T0J5L7</accession>
<gene>
    <name evidence="1" type="ORF">KC19_1G073600</name>
</gene>
<sequence length="85" mass="9511">MPIPVSRAFPQISISQSCSSPLGHELDRRAMCDASACVHITTQITRHTRSALLPPKRFQMNPFTNQMPETHHNQGTRILLGSKKC</sequence>
<evidence type="ECO:0000313" key="1">
    <source>
        <dbReference type="EMBL" id="KAG0590121.1"/>
    </source>
</evidence>
<dbReference type="EMBL" id="CM026421">
    <property type="protein sequence ID" value="KAG0590121.1"/>
    <property type="molecule type" value="Genomic_DNA"/>
</dbReference>
<dbReference type="Proteomes" id="UP000822688">
    <property type="component" value="Chromosome 1"/>
</dbReference>
<comment type="caution">
    <text evidence="1">The sequence shown here is derived from an EMBL/GenBank/DDBJ whole genome shotgun (WGS) entry which is preliminary data.</text>
</comment>
<evidence type="ECO:0000313" key="2">
    <source>
        <dbReference type="Proteomes" id="UP000822688"/>
    </source>
</evidence>